<evidence type="ECO:0000259" key="3">
    <source>
        <dbReference type="Pfam" id="PF07804"/>
    </source>
</evidence>
<evidence type="ECO:0000313" key="4">
    <source>
        <dbReference type="EMBL" id="KSV58737.1"/>
    </source>
</evidence>
<dbReference type="Gene3D" id="3.30.200.120">
    <property type="match status" value="1"/>
</dbReference>
<keyword evidence="5" id="KW-1185">Reference proteome</keyword>
<dbReference type="InterPro" id="IPR012893">
    <property type="entry name" value="HipA-like_C"/>
</dbReference>
<dbReference type="RefSeq" id="WP_058353007.1">
    <property type="nucleotide sequence ID" value="NZ_CABMMD010000162.1"/>
</dbReference>
<dbReference type="STRING" id="290052.ASU35_11780"/>
<evidence type="ECO:0000313" key="5">
    <source>
        <dbReference type="Proteomes" id="UP000054874"/>
    </source>
</evidence>
<keyword evidence="2" id="KW-0418">Kinase</keyword>
<proteinExistence type="predicted"/>
<gene>
    <name evidence="4" type="ORF">ASU35_11780</name>
</gene>
<dbReference type="Gene3D" id="1.10.1070.20">
    <property type="match status" value="1"/>
</dbReference>
<name>A0A0V8QDS6_9FIRM</name>
<comment type="caution">
    <text evidence="4">The sequence shown here is derived from an EMBL/GenBank/DDBJ whole genome shotgun (WGS) entry which is preliminary data.</text>
</comment>
<organism evidence="4 5">
    <name type="scientific">Acetivibrio ethanolgignens</name>
    <dbReference type="NCBI Taxonomy" id="290052"/>
    <lineage>
        <taxon>Bacteria</taxon>
        <taxon>Bacillati</taxon>
        <taxon>Bacillota</taxon>
        <taxon>Clostridia</taxon>
        <taxon>Eubacteriales</taxon>
        <taxon>Oscillospiraceae</taxon>
        <taxon>Acetivibrio</taxon>
    </lineage>
</organism>
<reference evidence="4 5" key="1">
    <citation type="submission" date="2015-11" db="EMBL/GenBank/DDBJ databases">
        <title>Butyribacter intestini gen. nov., sp. nov., a butyric acid-producing bacterium of the family Lachnospiraceae isolated from the human faeces.</title>
        <authorList>
            <person name="Zou Y."/>
            <person name="Xue W."/>
            <person name="Luo G."/>
            <person name="Lv M."/>
        </authorList>
    </citation>
    <scope>NUCLEOTIDE SEQUENCE [LARGE SCALE GENOMIC DNA]</scope>
    <source>
        <strain evidence="4 5">ACET-33324</strain>
    </source>
</reference>
<sequence>MLESLNAFSQEMHNGFVVTDDIIMNEVFEGSEDKFFVNVNGNRYLVKDSSFNRRRKQKSLAPYCEYVGSHFMNQLGLECQETFLGVYTGRPVVICKDIFNQSTFRPFRDLHQSSVDSALATKEYTYNDVVYVMTKIHNLEENELTNALGSFWKMFIGDAILGNRDRHEGNWGFIVNDGKLRFSPVFDNGSSLFPDVKLTNWKTYDFIKQRVYEIPGSQFKMWREGITDRPMRTNYWQVINDASINANFKKEIKALQSFNVEGAIEQSVLGVPKEYADWFRVIIFCRFNCLIRKFDFDTVFRMAGERYDF</sequence>
<evidence type="ECO:0000256" key="1">
    <source>
        <dbReference type="ARBA" id="ARBA00022679"/>
    </source>
</evidence>
<dbReference type="GO" id="GO:0016301">
    <property type="term" value="F:kinase activity"/>
    <property type="evidence" value="ECO:0007669"/>
    <property type="project" value="UniProtKB-KW"/>
</dbReference>
<dbReference type="OrthoDB" id="9812605at2"/>
<dbReference type="AlphaFoldDB" id="A0A0V8QDS6"/>
<dbReference type="Pfam" id="PF07804">
    <property type="entry name" value="HipA_C"/>
    <property type="match status" value="1"/>
</dbReference>
<keyword evidence="1" id="KW-0808">Transferase</keyword>
<accession>A0A0V8QDS6</accession>
<protein>
    <recommendedName>
        <fullName evidence="3">HipA-like C-terminal domain-containing protein</fullName>
    </recommendedName>
</protein>
<dbReference type="EMBL" id="LNAM01000162">
    <property type="protein sequence ID" value="KSV58737.1"/>
    <property type="molecule type" value="Genomic_DNA"/>
</dbReference>
<dbReference type="Proteomes" id="UP000054874">
    <property type="component" value="Unassembled WGS sequence"/>
</dbReference>
<feature type="domain" description="HipA-like C-terminal" evidence="3">
    <location>
        <begin position="30"/>
        <end position="194"/>
    </location>
</feature>
<evidence type="ECO:0000256" key="2">
    <source>
        <dbReference type="ARBA" id="ARBA00022777"/>
    </source>
</evidence>